<keyword evidence="6" id="KW-0802">TPR repeat</keyword>
<dbReference type="EMBL" id="AP024355">
    <property type="protein sequence ID" value="BCR05253.1"/>
    <property type="molecule type" value="Genomic_DNA"/>
</dbReference>
<dbReference type="Gene3D" id="3.30.2010.10">
    <property type="entry name" value="Metalloproteases ('zincins'), catalytic domain"/>
    <property type="match status" value="1"/>
</dbReference>
<dbReference type="PROSITE" id="PS51257">
    <property type="entry name" value="PROKAR_LIPOPROTEIN"/>
    <property type="match status" value="1"/>
</dbReference>
<evidence type="ECO:0000259" key="8">
    <source>
        <dbReference type="Pfam" id="PF01435"/>
    </source>
</evidence>
<dbReference type="InterPro" id="IPR019734">
    <property type="entry name" value="TPR_rpt"/>
</dbReference>
<dbReference type="InterPro" id="IPR001915">
    <property type="entry name" value="Peptidase_M48"/>
</dbReference>
<accession>A0ABM8HWU9</accession>
<feature type="repeat" description="TPR" evidence="6">
    <location>
        <begin position="319"/>
        <end position="352"/>
    </location>
</feature>
<dbReference type="Pfam" id="PF14559">
    <property type="entry name" value="TPR_19"/>
    <property type="match status" value="1"/>
</dbReference>
<keyword evidence="2" id="KW-0479">Metal-binding</keyword>
<evidence type="ECO:0000256" key="1">
    <source>
        <dbReference type="ARBA" id="ARBA00022670"/>
    </source>
</evidence>
<evidence type="ECO:0000256" key="6">
    <source>
        <dbReference type="PROSITE-ProRule" id="PRU00339"/>
    </source>
</evidence>
<dbReference type="SMART" id="SM00028">
    <property type="entry name" value="TPR"/>
    <property type="match status" value="4"/>
</dbReference>
<dbReference type="RefSeq" id="WP_221248677.1">
    <property type="nucleotide sequence ID" value="NZ_AP024355.1"/>
</dbReference>
<dbReference type="SUPFAM" id="SSF48452">
    <property type="entry name" value="TPR-like"/>
    <property type="match status" value="1"/>
</dbReference>
<dbReference type="Pfam" id="PF13174">
    <property type="entry name" value="TPR_6"/>
    <property type="match status" value="1"/>
</dbReference>
<dbReference type="PANTHER" id="PTHR22726">
    <property type="entry name" value="METALLOENDOPEPTIDASE OMA1"/>
    <property type="match status" value="1"/>
</dbReference>
<dbReference type="Gene3D" id="1.25.40.10">
    <property type="entry name" value="Tetratricopeptide repeat domain"/>
    <property type="match status" value="2"/>
</dbReference>
<evidence type="ECO:0000313" key="9">
    <source>
        <dbReference type="EMBL" id="BCR05253.1"/>
    </source>
</evidence>
<proteinExistence type="inferred from homology"/>
<feature type="domain" description="Peptidase M48" evidence="8">
    <location>
        <begin position="65"/>
        <end position="247"/>
    </location>
</feature>
<sequence length="435" mass="47023">MNIRNGIFLALLVLTLFAGGCAVNPVTGRSELALMQVSTQEEVDIGQKTFPQVIQQMGGEYPDPALAAYVNRVGQRLGRVSARSDLPYQFKVVNDSSPNAFALPGGFIAVSRGLLVNMENEAQLAAVLGHEVGHVDARHSVQGMQRGTLLNVGMAVLSGVAGDTGLGTLAQQAGGLAANLIDKSYSRDQERESDALGIDYMVRSGYDPQGAIQLQEFFYRKIEGGAEPMWLTGLFRSHPFSKERLDANRDYVRRQYPQTLNNPNYSLLPQPLQQATARLRSVKGAYELYDEARKLEGQGNLSGAVASYLKAAAAAPEESLILTGLGMAYLKAEDTQSARRHLQKAAQLQPEYFLTRLGLGYAYLQGGQNPQAVSELEASMKLLPTLQGAYLLAEGYEKTGQRQKALSLYQDVAKADPNGKLGQAAAKRAQALGGR</sequence>
<evidence type="ECO:0000256" key="3">
    <source>
        <dbReference type="ARBA" id="ARBA00022801"/>
    </source>
</evidence>
<evidence type="ECO:0000256" key="7">
    <source>
        <dbReference type="RuleBase" id="RU003983"/>
    </source>
</evidence>
<reference evidence="9 10" key="1">
    <citation type="journal article" date="2016" name="C (Basel)">
        <title>Selective Growth of and Electricity Production by Marine Exoelectrogenic Bacteria in Self-Aggregated Hydrogel of Microbially Reduced Graphene Oxide.</title>
        <authorList>
            <person name="Yoshida N."/>
            <person name="Goto Y."/>
            <person name="Miyata Y."/>
        </authorList>
    </citation>
    <scope>NUCLEOTIDE SEQUENCE [LARGE SCALE GENOMIC DNA]</scope>
    <source>
        <strain evidence="9 10">NIT-T3</strain>
    </source>
</reference>
<comment type="cofactor">
    <cofactor evidence="7">
        <name>Zn(2+)</name>
        <dbReference type="ChEBI" id="CHEBI:29105"/>
    </cofactor>
    <text evidence="7">Binds 1 zinc ion per subunit.</text>
</comment>
<evidence type="ECO:0000313" key="10">
    <source>
        <dbReference type="Proteomes" id="UP001319827"/>
    </source>
</evidence>
<dbReference type="Proteomes" id="UP001319827">
    <property type="component" value="Chromosome"/>
</dbReference>
<organism evidence="9 10">
    <name type="scientific">Desulfuromonas versatilis</name>
    <dbReference type="NCBI Taxonomy" id="2802975"/>
    <lineage>
        <taxon>Bacteria</taxon>
        <taxon>Pseudomonadati</taxon>
        <taxon>Thermodesulfobacteriota</taxon>
        <taxon>Desulfuromonadia</taxon>
        <taxon>Desulfuromonadales</taxon>
        <taxon>Desulfuromonadaceae</taxon>
        <taxon>Desulfuromonas</taxon>
    </lineage>
</organism>
<keyword evidence="4 7" id="KW-0862">Zinc</keyword>
<feature type="repeat" description="TPR" evidence="6">
    <location>
        <begin position="386"/>
        <end position="419"/>
    </location>
</feature>
<keyword evidence="3 7" id="KW-0378">Hydrolase</keyword>
<gene>
    <name evidence="9" type="ORF">DESUT3_23220</name>
</gene>
<protein>
    <recommendedName>
        <fullName evidence="8">Peptidase M48 domain-containing protein</fullName>
    </recommendedName>
</protein>
<reference evidence="9 10" key="2">
    <citation type="journal article" date="2021" name="Int. J. Syst. Evol. Microbiol.">
        <title>Isolation and Polyphasic Characterization of Desulfuromonas versatilis sp. Nov., an Electrogenic Bacteria Capable of Versatile Metabolism Isolated from a Graphene Oxide-Reducing Enrichment Culture.</title>
        <authorList>
            <person name="Xie L."/>
            <person name="Yoshida N."/>
            <person name="Ishii S."/>
            <person name="Meng L."/>
        </authorList>
    </citation>
    <scope>NUCLEOTIDE SEQUENCE [LARGE SCALE GENOMIC DNA]</scope>
    <source>
        <strain evidence="9 10">NIT-T3</strain>
    </source>
</reference>
<dbReference type="InterPro" id="IPR051156">
    <property type="entry name" value="Mito/Outer_Membr_Metalloprot"/>
</dbReference>
<keyword evidence="10" id="KW-1185">Reference proteome</keyword>
<comment type="similarity">
    <text evidence="7">Belongs to the peptidase M48 family.</text>
</comment>
<evidence type="ECO:0000256" key="2">
    <source>
        <dbReference type="ARBA" id="ARBA00022723"/>
    </source>
</evidence>
<evidence type="ECO:0000256" key="4">
    <source>
        <dbReference type="ARBA" id="ARBA00022833"/>
    </source>
</evidence>
<evidence type="ECO:0000256" key="5">
    <source>
        <dbReference type="ARBA" id="ARBA00023049"/>
    </source>
</evidence>
<dbReference type="CDD" id="cd07333">
    <property type="entry name" value="M48C_bepA_like"/>
    <property type="match status" value="1"/>
</dbReference>
<name>A0ABM8HWU9_9BACT</name>
<dbReference type="InterPro" id="IPR011990">
    <property type="entry name" value="TPR-like_helical_dom_sf"/>
</dbReference>
<dbReference type="PANTHER" id="PTHR22726:SF1">
    <property type="entry name" value="METALLOENDOPEPTIDASE OMA1, MITOCHONDRIAL"/>
    <property type="match status" value="1"/>
</dbReference>
<keyword evidence="5 7" id="KW-0482">Metalloprotease</keyword>
<keyword evidence="1 7" id="KW-0645">Protease</keyword>
<dbReference type="Pfam" id="PF01435">
    <property type="entry name" value="Peptidase_M48"/>
    <property type="match status" value="1"/>
</dbReference>
<dbReference type="PROSITE" id="PS50005">
    <property type="entry name" value="TPR"/>
    <property type="match status" value="2"/>
</dbReference>